<gene>
    <name evidence="3" type="ORF">FEF26_02910</name>
</gene>
<feature type="transmembrane region" description="Helical" evidence="2">
    <location>
        <begin position="173"/>
        <end position="194"/>
    </location>
</feature>
<feature type="transmembrane region" description="Helical" evidence="2">
    <location>
        <begin position="61"/>
        <end position="81"/>
    </location>
</feature>
<evidence type="ECO:0000313" key="3">
    <source>
        <dbReference type="EMBL" id="TLP99572.1"/>
    </source>
</evidence>
<accession>A0A5R9BHD6</accession>
<comment type="caution">
    <text evidence="3">The sequence shown here is derived from an EMBL/GenBank/DDBJ whole genome shotgun (WGS) entry which is preliminary data.</text>
</comment>
<organism evidence="3 4">
    <name type="scientific">Nesterenkonia salmonea</name>
    <dbReference type="NCBI Taxonomy" id="1804987"/>
    <lineage>
        <taxon>Bacteria</taxon>
        <taxon>Bacillati</taxon>
        <taxon>Actinomycetota</taxon>
        <taxon>Actinomycetes</taxon>
        <taxon>Micrococcales</taxon>
        <taxon>Micrococcaceae</taxon>
        <taxon>Nesterenkonia</taxon>
    </lineage>
</organism>
<keyword evidence="4" id="KW-1185">Reference proteome</keyword>
<keyword evidence="2" id="KW-1133">Transmembrane helix</keyword>
<dbReference type="Proteomes" id="UP000310458">
    <property type="component" value="Unassembled WGS sequence"/>
</dbReference>
<dbReference type="AlphaFoldDB" id="A0A5R9BHD6"/>
<feature type="compositionally biased region" description="Polar residues" evidence="1">
    <location>
        <begin position="1"/>
        <end position="12"/>
    </location>
</feature>
<evidence type="ECO:0000256" key="2">
    <source>
        <dbReference type="SAM" id="Phobius"/>
    </source>
</evidence>
<name>A0A5R9BHD6_9MICC</name>
<feature type="transmembrane region" description="Helical" evidence="2">
    <location>
        <begin position="116"/>
        <end position="136"/>
    </location>
</feature>
<proteinExistence type="predicted"/>
<evidence type="ECO:0000256" key="1">
    <source>
        <dbReference type="SAM" id="MobiDB-lite"/>
    </source>
</evidence>
<dbReference type="RefSeq" id="WP_138252037.1">
    <property type="nucleotide sequence ID" value="NZ_VAVZ01000005.1"/>
</dbReference>
<feature type="transmembrane region" description="Helical" evidence="2">
    <location>
        <begin position="148"/>
        <end position="167"/>
    </location>
</feature>
<keyword evidence="2" id="KW-0472">Membrane</keyword>
<reference evidence="3 4" key="1">
    <citation type="submission" date="2019-05" db="EMBL/GenBank/DDBJ databases">
        <title>Nesterenkonia sp. GY074 isolated from the Southern Atlantic Ocean.</title>
        <authorList>
            <person name="Zhang G."/>
        </authorList>
    </citation>
    <scope>NUCLEOTIDE SEQUENCE [LARGE SCALE GENOMIC DNA]</scope>
    <source>
        <strain evidence="3 4">GY074</strain>
    </source>
</reference>
<evidence type="ECO:0000313" key="4">
    <source>
        <dbReference type="Proteomes" id="UP000310458"/>
    </source>
</evidence>
<protein>
    <submittedName>
        <fullName evidence="3">Uncharacterized protein</fullName>
    </submittedName>
</protein>
<keyword evidence="2" id="KW-0812">Transmembrane</keyword>
<dbReference type="EMBL" id="VAVZ01000005">
    <property type="protein sequence ID" value="TLP99572.1"/>
    <property type="molecule type" value="Genomic_DNA"/>
</dbReference>
<dbReference type="OrthoDB" id="3831145at2"/>
<feature type="region of interest" description="Disordered" evidence="1">
    <location>
        <begin position="1"/>
        <end position="44"/>
    </location>
</feature>
<sequence length="207" mass="22588">MTNPPQDNNPQWGANPEGAPQSGGDNPYADQSPSKFGTEAYHPNAYGGPVEQPDKFRKLKLFTLVSLAIFLFNQVVSFVMISSAEYRNEMINDLEQQMSATGQAFDRDQLETYVDAVVGVSVAIALIGVAIYLLVFFGLRANKNWARIVGIVFAMLGAVVSVGGFVFGGASDIITVVVTLLWVGVNIYWLVLAFSPDVGRYLREVRS</sequence>